<evidence type="ECO:0000259" key="2">
    <source>
        <dbReference type="SMART" id="SM00703"/>
    </source>
</evidence>
<sequence length="209" mass="24378">MVKQMVAYVSTLVLLLITDSYSFVQFEHTCSALKQCTSNTENYFDKWADPKDTSDINYYNEHHSIHQEVFYPINLPLLPILFARSEYLPNGQCKEDSRLFFNELRNETLWAMQMFDSSSKYPDGILYGNTRHLGNFDECYNLQVDVRENSGNDKITGRYCLVDLQYQRKNASVSRNIVRKPFISDFDPKGTFWDAIEVYVSMCVCELST</sequence>
<name>A0A026W8L1_OOCBI</name>
<dbReference type="OrthoDB" id="10006435at2759"/>
<dbReference type="InterPro" id="IPR006621">
    <property type="entry name" value="Nose-resist-to-fluoxetine_N"/>
</dbReference>
<feature type="chain" id="PRO_5001540943" description="Nose resistant-to-fluoxetine protein N-terminal domain-containing protein" evidence="1">
    <location>
        <begin position="23"/>
        <end position="209"/>
    </location>
</feature>
<accession>A0A026W8L1</accession>
<dbReference type="PANTHER" id="PTHR11161">
    <property type="entry name" value="O-ACYLTRANSFERASE"/>
    <property type="match status" value="1"/>
</dbReference>
<dbReference type="Proteomes" id="UP000053097">
    <property type="component" value="Unassembled WGS sequence"/>
</dbReference>
<evidence type="ECO:0000256" key="1">
    <source>
        <dbReference type="SAM" id="SignalP"/>
    </source>
</evidence>
<dbReference type="SMART" id="SM00703">
    <property type="entry name" value="NRF"/>
    <property type="match status" value="1"/>
</dbReference>
<gene>
    <name evidence="3" type="ORF">X777_09296</name>
</gene>
<dbReference type="AlphaFoldDB" id="A0A026W8L1"/>
<evidence type="ECO:0000313" key="3">
    <source>
        <dbReference type="EMBL" id="EZA51981.1"/>
    </source>
</evidence>
<dbReference type="InterPro" id="IPR052728">
    <property type="entry name" value="O2_lipid_transport_reg"/>
</dbReference>
<dbReference type="Pfam" id="PF20146">
    <property type="entry name" value="NRF"/>
    <property type="match status" value="1"/>
</dbReference>
<dbReference type="EMBL" id="KK107364">
    <property type="protein sequence ID" value="EZA51981.1"/>
    <property type="molecule type" value="Genomic_DNA"/>
</dbReference>
<reference evidence="3 4" key="1">
    <citation type="journal article" date="2014" name="Curr. Biol.">
        <title>The genome of the clonal raider ant Cerapachys biroi.</title>
        <authorList>
            <person name="Oxley P.R."/>
            <person name="Ji L."/>
            <person name="Fetter-Pruneda I."/>
            <person name="McKenzie S.K."/>
            <person name="Li C."/>
            <person name="Hu H."/>
            <person name="Zhang G."/>
            <person name="Kronauer D.J."/>
        </authorList>
    </citation>
    <scope>NUCLEOTIDE SEQUENCE [LARGE SCALE GENOMIC DNA]</scope>
</reference>
<organism evidence="3 4">
    <name type="scientific">Ooceraea biroi</name>
    <name type="common">Clonal raider ant</name>
    <name type="synonym">Cerapachys biroi</name>
    <dbReference type="NCBI Taxonomy" id="2015173"/>
    <lineage>
        <taxon>Eukaryota</taxon>
        <taxon>Metazoa</taxon>
        <taxon>Ecdysozoa</taxon>
        <taxon>Arthropoda</taxon>
        <taxon>Hexapoda</taxon>
        <taxon>Insecta</taxon>
        <taxon>Pterygota</taxon>
        <taxon>Neoptera</taxon>
        <taxon>Endopterygota</taxon>
        <taxon>Hymenoptera</taxon>
        <taxon>Apocrita</taxon>
        <taxon>Aculeata</taxon>
        <taxon>Formicoidea</taxon>
        <taxon>Formicidae</taxon>
        <taxon>Dorylinae</taxon>
        <taxon>Ooceraea</taxon>
    </lineage>
</organism>
<feature type="signal peptide" evidence="1">
    <location>
        <begin position="1"/>
        <end position="22"/>
    </location>
</feature>
<feature type="domain" description="Nose resistant-to-fluoxetine protein N-terminal" evidence="2">
    <location>
        <begin position="90"/>
        <end position="191"/>
    </location>
</feature>
<proteinExistence type="predicted"/>
<dbReference type="PANTHER" id="PTHR11161:SF0">
    <property type="entry name" value="O-ACYLTRANSFERASE LIKE PROTEIN"/>
    <property type="match status" value="1"/>
</dbReference>
<keyword evidence="4" id="KW-1185">Reference proteome</keyword>
<protein>
    <recommendedName>
        <fullName evidence="2">Nose resistant-to-fluoxetine protein N-terminal domain-containing protein</fullName>
    </recommendedName>
</protein>
<keyword evidence="1" id="KW-0732">Signal</keyword>
<evidence type="ECO:0000313" key="4">
    <source>
        <dbReference type="Proteomes" id="UP000053097"/>
    </source>
</evidence>